<organism evidence="2 3">
    <name type="scientific">Hibiscus trionum</name>
    <name type="common">Flower of an hour</name>
    <dbReference type="NCBI Taxonomy" id="183268"/>
    <lineage>
        <taxon>Eukaryota</taxon>
        <taxon>Viridiplantae</taxon>
        <taxon>Streptophyta</taxon>
        <taxon>Embryophyta</taxon>
        <taxon>Tracheophyta</taxon>
        <taxon>Spermatophyta</taxon>
        <taxon>Magnoliopsida</taxon>
        <taxon>eudicotyledons</taxon>
        <taxon>Gunneridae</taxon>
        <taxon>Pentapetalae</taxon>
        <taxon>rosids</taxon>
        <taxon>malvids</taxon>
        <taxon>Malvales</taxon>
        <taxon>Malvaceae</taxon>
        <taxon>Malvoideae</taxon>
        <taxon>Hibiscus</taxon>
    </lineage>
</organism>
<dbReference type="SUPFAM" id="SSF53383">
    <property type="entry name" value="PLP-dependent transferases"/>
    <property type="match status" value="1"/>
</dbReference>
<dbReference type="AlphaFoldDB" id="A0A9W7HFE6"/>
<dbReference type="Proteomes" id="UP001165190">
    <property type="component" value="Unassembled WGS sequence"/>
</dbReference>
<sequence>MNIYNTMQSPWLRDVSRACSSGCCPNAFVGFPDSKAALTSEIPGSAAAASRHQFEVCTVNSLYPNSQFTNHESLPPLEESLSCFKKVYPRYSETEQADRIRADEYNHLSLSKHVCLDYIGHGLFAYSQLQTQHPESTFFDISYKSVNLNSHVLHDGTGTGTGEESEFQSGIRKRIMAFMNISETDYSMVLTANQSSAFKLLSECYPFQSGQNLVTVYDYQSEAVEVMIESSKKRGANVLSADFSWPNLQIQTEKLRKKLVSKSKNKRRGLFVFPLQSWVTGSRYSYLWMSLAQENGWHVLLDASALGAKDMETLGLSIFNPDFLICTFFMVFGQNPSGFCCLFIKKSSAEILKVPATSVGVVHLVPVPARIVDEFPVQHDNDESSRELQTPQGTEQNSKTGSLSEIQQVMDTSPGIECRSLDHADSIGLIQISSRTRNLINWLVNALMSLRHPNSENGIPAVKIYGPKIVFDRGPAVAFNVFDWKGERIDPALVQKLADRNNISLSIGFLQHIWFSDKREEKELVLETRTSGFERTVSSKKREKLGTGIPVVTAALSFLTDFEDIYRVWAFVSRFLDAEFLEREKWRYKALNQKTLQV</sequence>
<dbReference type="EMBL" id="BSYR01000012">
    <property type="protein sequence ID" value="GMI76303.1"/>
    <property type="molecule type" value="Genomic_DNA"/>
</dbReference>
<dbReference type="PANTHER" id="PTHR14237">
    <property type="entry name" value="MOLYBDOPTERIN COFACTOR SULFURASE MOSC"/>
    <property type="match status" value="1"/>
</dbReference>
<evidence type="ECO:0000256" key="1">
    <source>
        <dbReference type="SAM" id="MobiDB-lite"/>
    </source>
</evidence>
<dbReference type="InterPro" id="IPR015421">
    <property type="entry name" value="PyrdxlP-dep_Trfase_major"/>
</dbReference>
<protein>
    <recommendedName>
        <fullName evidence="4">Molybdenum cofactor sulfurase</fullName>
    </recommendedName>
</protein>
<dbReference type="PANTHER" id="PTHR14237:SF64">
    <property type="entry name" value="MOLYBDENUM COFACTOR SULFURASE-LIKE PROTEIN"/>
    <property type="match status" value="1"/>
</dbReference>
<evidence type="ECO:0000313" key="2">
    <source>
        <dbReference type="EMBL" id="GMI76303.1"/>
    </source>
</evidence>
<reference evidence="2" key="1">
    <citation type="submission" date="2023-05" db="EMBL/GenBank/DDBJ databases">
        <title>Genome and transcriptome analyses reveal genes involved in the formation of fine ridges on petal epidermal cells in Hibiscus trionum.</title>
        <authorList>
            <person name="Koshimizu S."/>
            <person name="Masuda S."/>
            <person name="Ishii T."/>
            <person name="Shirasu K."/>
            <person name="Hoshino A."/>
            <person name="Arita M."/>
        </authorList>
    </citation>
    <scope>NUCLEOTIDE SEQUENCE</scope>
    <source>
        <strain evidence="2">Hamamatsu line</strain>
    </source>
</reference>
<proteinExistence type="predicted"/>
<dbReference type="Gene3D" id="3.40.640.10">
    <property type="entry name" value="Type I PLP-dependent aspartate aminotransferase-like (Major domain)"/>
    <property type="match status" value="1"/>
</dbReference>
<dbReference type="OrthoDB" id="10264306at2759"/>
<dbReference type="Gene3D" id="3.90.1150.10">
    <property type="entry name" value="Aspartate Aminotransferase, domain 1"/>
    <property type="match status" value="1"/>
</dbReference>
<gene>
    <name evidence="2" type="ORF">HRI_001299600</name>
</gene>
<evidence type="ECO:0000313" key="3">
    <source>
        <dbReference type="Proteomes" id="UP001165190"/>
    </source>
</evidence>
<dbReference type="InterPro" id="IPR015422">
    <property type="entry name" value="PyrdxlP-dep_Trfase_small"/>
</dbReference>
<name>A0A9W7HFE6_HIBTR</name>
<keyword evidence="3" id="KW-1185">Reference proteome</keyword>
<evidence type="ECO:0008006" key="4">
    <source>
        <dbReference type="Google" id="ProtNLM"/>
    </source>
</evidence>
<accession>A0A9W7HFE6</accession>
<dbReference type="InterPro" id="IPR015424">
    <property type="entry name" value="PyrdxlP-dep_Trfase"/>
</dbReference>
<comment type="caution">
    <text evidence="2">The sequence shown here is derived from an EMBL/GenBank/DDBJ whole genome shotgun (WGS) entry which is preliminary data.</text>
</comment>
<feature type="region of interest" description="Disordered" evidence="1">
    <location>
        <begin position="380"/>
        <end position="403"/>
    </location>
</feature>
<feature type="compositionally biased region" description="Polar residues" evidence="1">
    <location>
        <begin position="387"/>
        <end position="403"/>
    </location>
</feature>